<evidence type="ECO:0008006" key="8">
    <source>
        <dbReference type="Google" id="ProtNLM"/>
    </source>
</evidence>
<evidence type="ECO:0000259" key="6">
    <source>
        <dbReference type="Pfam" id="PF07479"/>
    </source>
</evidence>
<name>A0A6C0AVY2_9ZZZZ</name>
<protein>
    <recommendedName>
        <fullName evidence="8">Glycerol-3-phosphate dehydrogenase (NAD(P)(+))</fullName>
    </recommendedName>
</protein>
<evidence type="ECO:0000313" key="7">
    <source>
        <dbReference type="EMBL" id="QHS83520.1"/>
    </source>
</evidence>
<dbReference type="InterPro" id="IPR013328">
    <property type="entry name" value="6PGD_dom2"/>
</dbReference>
<dbReference type="SUPFAM" id="SSF48179">
    <property type="entry name" value="6-phosphogluconate dehydrogenase C-terminal domain-like"/>
    <property type="match status" value="1"/>
</dbReference>
<evidence type="ECO:0000256" key="2">
    <source>
        <dbReference type="ARBA" id="ARBA00023002"/>
    </source>
</evidence>
<evidence type="ECO:0000259" key="5">
    <source>
        <dbReference type="Pfam" id="PF01210"/>
    </source>
</evidence>
<dbReference type="SUPFAM" id="SSF51735">
    <property type="entry name" value="NAD(P)-binding Rossmann-fold domains"/>
    <property type="match status" value="1"/>
</dbReference>
<accession>A0A6C0AVY2</accession>
<comment type="similarity">
    <text evidence="1">Belongs to the NAD-dependent glycerol-3-phosphate dehydrogenase family.</text>
</comment>
<dbReference type="InterPro" id="IPR036291">
    <property type="entry name" value="NAD(P)-bd_dom_sf"/>
</dbReference>
<dbReference type="InterPro" id="IPR006109">
    <property type="entry name" value="G3P_DH_NAD-dep_C"/>
</dbReference>
<dbReference type="GO" id="GO:0005975">
    <property type="term" value="P:carbohydrate metabolic process"/>
    <property type="evidence" value="ECO:0007669"/>
    <property type="project" value="InterPro"/>
</dbReference>
<dbReference type="Pfam" id="PF01210">
    <property type="entry name" value="NAD_Gly3P_dh_N"/>
    <property type="match status" value="1"/>
</dbReference>
<proteinExistence type="inferred from homology"/>
<organism evidence="7">
    <name type="scientific">viral metagenome</name>
    <dbReference type="NCBI Taxonomy" id="1070528"/>
    <lineage>
        <taxon>unclassified sequences</taxon>
        <taxon>metagenomes</taxon>
        <taxon>organismal metagenomes</taxon>
    </lineage>
</organism>
<dbReference type="Gene3D" id="3.40.50.720">
    <property type="entry name" value="NAD(P)-binding Rossmann-like Domain"/>
    <property type="match status" value="1"/>
</dbReference>
<evidence type="ECO:0000256" key="4">
    <source>
        <dbReference type="ARBA" id="ARBA00048683"/>
    </source>
</evidence>
<dbReference type="AlphaFoldDB" id="A0A6C0AVY2"/>
<dbReference type="InterPro" id="IPR011128">
    <property type="entry name" value="G3P_DH_NAD-dep_N"/>
</dbReference>
<keyword evidence="3" id="KW-0520">NAD</keyword>
<comment type="catalytic activity">
    <reaction evidence="4">
        <text>sn-glycerol 3-phosphate + NAD(+) = dihydroxyacetone phosphate + NADH + H(+)</text>
        <dbReference type="Rhea" id="RHEA:11092"/>
        <dbReference type="ChEBI" id="CHEBI:15378"/>
        <dbReference type="ChEBI" id="CHEBI:57540"/>
        <dbReference type="ChEBI" id="CHEBI:57597"/>
        <dbReference type="ChEBI" id="CHEBI:57642"/>
        <dbReference type="ChEBI" id="CHEBI:57945"/>
        <dbReference type="EC" id="1.1.1.8"/>
    </reaction>
</comment>
<evidence type="ECO:0000256" key="3">
    <source>
        <dbReference type="ARBA" id="ARBA00023027"/>
    </source>
</evidence>
<feature type="domain" description="Glycerol-3-phosphate dehydrogenase NAD-dependent C-terminal" evidence="6">
    <location>
        <begin position="206"/>
        <end position="363"/>
    </location>
</feature>
<keyword evidence="2" id="KW-0560">Oxidoreductase</keyword>
<dbReference type="PANTHER" id="PTHR11728:SF8">
    <property type="entry name" value="GLYCEROL-3-PHOSPHATE DEHYDROGENASE [NAD(+)]-RELATED"/>
    <property type="match status" value="1"/>
</dbReference>
<dbReference type="GO" id="GO:0046168">
    <property type="term" value="P:glycerol-3-phosphate catabolic process"/>
    <property type="evidence" value="ECO:0007669"/>
    <property type="project" value="InterPro"/>
</dbReference>
<dbReference type="InterPro" id="IPR006168">
    <property type="entry name" value="G3P_DH_NAD-dep"/>
</dbReference>
<dbReference type="EMBL" id="MN738760">
    <property type="protein sequence ID" value="QHS83520.1"/>
    <property type="molecule type" value="Genomic_DNA"/>
</dbReference>
<dbReference type="PRINTS" id="PR00077">
    <property type="entry name" value="GPDHDRGNASE"/>
</dbReference>
<reference evidence="7" key="1">
    <citation type="journal article" date="2020" name="Nature">
        <title>Giant virus diversity and host interactions through global metagenomics.</title>
        <authorList>
            <person name="Schulz F."/>
            <person name="Roux S."/>
            <person name="Paez-Espino D."/>
            <person name="Jungbluth S."/>
            <person name="Walsh D.A."/>
            <person name="Denef V.J."/>
            <person name="McMahon K.D."/>
            <person name="Konstantinidis K.T."/>
            <person name="Eloe-Fadrosh E.A."/>
            <person name="Kyrpides N.C."/>
            <person name="Woyke T."/>
        </authorList>
    </citation>
    <scope>NUCLEOTIDE SEQUENCE</scope>
    <source>
        <strain evidence="7">GVMAG-S-ERX555961-36</strain>
    </source>
</reference>
<dbReference type="GO" id="GO:0141152">
    <property type="term" value="F:glycerol-3-phosphate dehydrogenase (NAD+) activity"/>
    <property type="evidence" value="ECO:0007669"/>
    <property type="project" value="UniProtKB-EC"/>
</dbReference>
<evidence type="ECO:0000256" key="1">
    <source>
        <dbReference type="ARBA" id="ARBA00011009"/>
    </source>
</evidence>
<dbReference type="GO" id="GO:0051287">
    <property type="term" value="F:NAD binding"/>
    <property type="evidence" value="ECO:0007669"/>
    <property type="project" value="InterPro"/>
</dbReference>
<feature type="domain" description="Glycerol-3-phosphate dehydrogenase NAD-dependent N-terminal" evidence="5">
    <location>
        <begin position="28"/>
        <end position="185"/>
    </location>
</feature>
<dbReference type="Gene3D" id="1.10.1040.10">
    <property type="entry name" value="N-(1-d-carboxylethyl)-l-norvaline Dehydrogenase, domain 2"/>
    <property type="match status" value="1"/>
</dbReference>
<dbReference type="PANTHER" id="PTHR11728">
    <property type="entry name" value="GLYCEROL-3-PHOSPHATE DEHYDROGENASE"/>
    <property type="match status" value="1"/>
</dbReference>
<dbReference type="InterPro" id="IPR008927">
    <property type="entry name" value="6-PGluconate_DH-like_C_sf"/>
</dbReference>
<dbReference type="Pfam" id="PF07479">
    <property type="entry name" value="NAD_Gly3P_dh_C"/>
    <property type="match status" value="1"/>
</dbReference>
<sequence>MPSITTHVDLLINNKLYFVIMNNTTECISIIGAGSFGSAMTLVLANSSPKIHIKIWARRQEITNEINQSRTNKQYLPKNSRKFPKNVVATSDIKVALSDSNIIFIAIPGEFIDNLLNDVNFNEKIVVSLVKSIKVSDRGDIITICELIKTRFPYSKVCVLTGPNMYDSLARGEFAEATIASEYSQVGTIVSKLFNRSFFKTDIIRDRVGAELAGVLKNIIALGTGFIDVYSGSNAKAALIRSGLHEMYQLSLKLRYTVSYEAFFESASGIGDLLLTTHSGRGILLSKTYAEEYDLKYFKDLEAPERWELLESRLFGNMKLPDWHTAYGVGKLLEIRGWFLEFPLLYRIYEIVWKDIHPQKIMEVLSVIKPKPIKRQYSLFTPS</sequence>
<dbReference type="GO" id="GO:0005829">
    <property type="term" value="C:cytosol"/>
    <property type="evidence" value="ECO:0007669"/>
    <property type="project" value="TreeGrafter"/>
</dbReference>